<dbReference type="PROSITE" id="PS00018">
    <property type="entry name" value="EF_HAND_1"/>
    <property type="match status" value="2"/>
</dbReference>
<evidence type="ECO:0000313" key="3">
    <source>
        <dbReference type="Proteomes" id="UP000887574"/>
    </source>
</evidence>
<dbReference type="PANTHER" id="PTHR10827:SF95">
    <property type="entry name" value="LD34388P"/>
    <property type="match status" value="1"/>
</dbReference>
<keyword evidence="1" id="KW-0106">Calcium</keyword>
<dbReference type="WBParaSite" id="jg14603">
    <property type="protein sequence ID" value="jg14603"/>
    <property type="gene ID" value="jg14603"/>
</dbReference>
<dbReference type="InterPro" id="IPR002048">
    <property type="entry name" value="EF_hand_dom"/>
</dbReference>
<dbReference type="InterPro" id="IPR011992">
    <property type="entry name" value="EF-hand-dom_pair"/>
</dbReference>
<organism evidence="3 4">
    <name type="scientific">Ditylenchus dipsaci</name>
    <dbReference type="NCBI Taxonomy" id="166011"/>
    <lineage>
        <taxon>Eukaryota</taxon>
        <taxon>Metazoa</taxon>
        <taxon>Ecdysozoa</taxon>
        <taxon>Nematoda</taxon>
        <taxon>Chromadorea</taxon>
        <taxon>Rhabditida</taxon>
        <taxon>Tylenchina</taxon>
        <taxon>Tylenchomorpha</taxon>
        <taxon>Sphaerularioidea</taxon>
        <taxon>Anguinidae</taxon>
        <taxon>Anguininae</taxon>
        <taxon>Ditylenchus</taxon>
    </lineage>
</organism>
<evidence type="ECO:0000256" key="1">
    <source>
        <dbReference type="ARBA" id="ARBA00022837"/>
    </source>
</evidence>
<dbReference type="GO" id="GO:0005783">
    <property type="term" value="C:endoplasmic reticulum"/>
    <property type="evidence" value="ECO:0007669"/>
    <property type="project" value="TreeGrafter"/>
</dbReference>
<keyword evidence="3" id="KW-1185">Reference proteome</keyword>
<proteinExistence type="predicted"/>
<dbReference type="Gene3D" id="1.10.238.10">
    <property type="entry name" value="EF-hand"/>
    <property type="match status" value="1"/>
</dbReference>
<dbReference type="PANTHER" id="PTHR10827">
    <property type="entry name" value="RETICULOCALBIN"/>
    <property type="match status" value="1"/>
</dbReference>
<evidence type="ECO:0000313" key="4">
    <source>
        <dbReference type="WBParaSite" id="jg14603"/>
    </source>
</evidence>
<accession>A0A915D213</accession>
<dbReference type="Pfam" id="PF13202">
    <property type="entry name" value="EF-hand_5"/>
    <property type="match status" value="2"/>
</dbReference>
<protein>
    <submittedName>
        <fullName evidence="4">EF-hand domain-containing protein</fullName>
    </submittedName>
</protein>
<dbReference type="PROSITE" id="PS50222">
    <property type="entry name" value="EF_HAND_2"/>
    <property type="match status" value="1"/>
</dbReference>
<dbReference type="AlphaFoldDB" id="A0A915D213"/>
<dbReference type="GO" id="GO:0005509">
    <property type="term" value="F:calcium ion binding"/>
    <property type="evidence" value="ECO:0007669"/>
    <property type="project" value="InterPro"/>
</dbReference>
<name>A0A915D213_9BILA</name>
<feature type="domain" description="EF-hand" evidence="2">
    <location>
        <begin position="45"/>
        <end position="70"/>
    </location>
</feature>
<evidence type="ECO:0000259" key="2">
    <source>
        <dbReference type="PROSITE" id="PS50222"/>
    </source>
</evidence>
<dbReference type="Proteomes" id="UP000887574">
    <property type="component" value="Unplaced"/>
</dbReference>
<dbReference type="SUPFAM" id="SSF47473">
    <property type="entry name" value="EF-hand"/>
    <property type="match status" value="1"/>
</dbReference>
<sequence length="106" mass="12484">MLFSNTLLEKDANKDGVIDLKEYLGDAYEQPTSEWFITEKVRFTEEYDKDKNGFLSGDELKEWLMPDIRHTARQEAQHLIKTADDDRHPEQSNASFNSFLLSRYHI</sequence>
<dbReference type="InterPro" id="IPR018247">
    <property type="entry name" value="EF_Hand_1_Ca_BS"/>
</dbReference>
<reference evidence="4" key="1">
    <citation type="submission" date="2022-11" db="UniProtKB">
        <authorList>
            <consortium name="WormBaseParasite"/>
        </authorList>
    </citation>
    <scope>IDENTIFICATION</scope>
</reference>